<name>A0A9Q8UR47_PASFU</name>
<accession>A0A9Q8UR47</accession>
<feature type="region of interest" description="Disordered" evidence="1">
    <location>
        <begin position="1"/>
        <end position="39"/>
    </location>
</feature>
<keyword evidence="3" id="KW-1185">Reference proteome</keyword>
<feature type="compositionally biased region" description="Low complexity" evidence="1">
    <location>
        <begin position="1"/>
        <end position="10"/>
    </location>
</feature>
<dbReference type="RefSeq" id="XP_047763712.1">
    <property type="nucleotide sequence ID" value="XM_047906127.1"/>
</dbReference>
<organism evidence="2 3">
    <name type="scientific">Passalora fulva</name>
    <name type="common">Tomato leaf mold</name>
    <name type="synonym">Cladosporium fulvum</name>
    <dbReference type="NCBI Taxonomy" id="5499"/>
    <lineage>
        <taxon>Eukaryota</taxon>
        <taxon>Fungi</taxon>
        <taxon>Dikarya</taxon>
        <taxon>Ascomycota</taxon>
        <taxon>Pezizomycotina</taxon>
        <taxon>Dothideomycetes</taxon>
        <taxon>Dothideomycetidae</taxon>
        <taxon>Mycosphaerellales</taxon>
        <taxon>Mycosphaerellaceae</taxon>
        <taxon>Fulvia</taxon>
    </lineage>
</organism>
<dbReference type="EMBL" id="CP090168">
    <property type="protein sequence ID" value="UJO19346.1"/>
    <property type="molecule type" value="Genomic_DNA"/>
</dbReference>
<protein>
    <submittedName>
        <fullName evidence="2">Uncharacterized protein</fullName>
    </submittedName>
</protein>
<dbReference type="AlphaFoldDB" id="A0A9Q8UR47"/>
<dbReference type="Proteomes" id="UP000756132">
    <property type="component" value="Chromosome 6"/>
</dbReference>
<proteinExistence type="predicted"/>
<evidence type="ECO:0000313" key="3">
    <source>
        <dbReference type="Proteomes" id="UP000756132"/>
    </source>
</evidence>
<dbReference type="KEGG" id="ffu:CLAFUR5_06979"/>
<sequence>MAENNNMNDNDNGHGDENIQPPQDPFEAQQAEQLQQQVQQADRAADMLRGVTISAAISILCDAIWPEVTRKLWLE</sequence>
<gene>
    <name evidence="2" type="ORF">CLAFUR5_06979</name>
</gene>
<feature type="compositionally biased region" description="Low complexity" evidence="1">
    <location>
        <begin position="28"/>
        <end position="39"/>
    </location>
</feature>
<reference evidence="2" key="2">
    <citation type="journal article" date="2022" name="Microb. Genom.">
        <title>A chromosome-scale genome assembly of the tomato pathogen Cladosporium fulvum reveals a compartmentalized genome architecture and the presence of a dispensable chromosome.</title>
        <authorList>
            <person name="Zaccaron A.Z."/>
            <person name="Chen L.H."/>
            <person name="Samaras A."/>
            <person name="Stergiopoulos I."/>
        </authorList>
    </citation>
    <scope>NUCLEOTIDE SEQUENCE</scope>
    <source>
        <strain evidence="2">Race5_Kim</strain>
    </source>
</reference>
<reference evidence="2" key="1">
    <citation type="submission" date="2021-12" db="EMBL/GenBank/DDBJ databases">
        <authorList>
            <person name="Zaccaron A."/>
            <person name="Stergiopoulos I."/>
        </authorList>
    </citation>
    <scope>NUCLEOTIDE SEQUENCE</scope>
    <source>
        <strain evidence="2">Race5_Kim</strain>
    </source>
</reference>
<evidence type="ECO:0000313" key="2">
    <source>
        <dbReference type="EMBL" id="UJO19346.1"/>
    </source>
</evidence>
<evidence type="ECO:0000256" key="1">
    <source>
        <dbReference type="SAM" id="MobiDB-lite"/>
    </source>
</evidence>
<dbReference type="GeneID" id="71986857"/>